<dbReference type="SUPFAM" id="SSF51556">
    <property type="entry name" value="Metallo-dependent hydrolases"/>
    <property type="match status" value="1"/>
</dbReference>
<evidence type="ECO:0000313" key="1">
    <source>
        <dbReference type="EMBL" id="TDQ39717.1"/>
    </source>
</evidence>
<organism evidence="1 2">
    <name type="scientific">Aureibacillus halotolerans</name>
    <dbReference type="NCBI Taxonomy" id="1508390"/>
    <lineage>
        <taxon>Bacteria</taxon>
        <taxon>Bacillati</taxon>
        <taxon>Bacillota</taxon>
        <taxon>Bacilli</taxon>
        <taxon>Bacillales</taxon>
        <taxon>Bacillaceae</taxon>
        <taxon>Aureibacillus</taxon>
    </lineage>
</organism>
<dbReference type="EMBL" id="SNYJ01000007">
    <property type="protein sequence ID" value="TDQ39717.1"/>
    <property type="molecule type" value="Genomic_DNA"/>
</dbReference>
<dbReference type="GO" id="GO:0006508">
    <property type="term" value="P:proteolysis"/>
    <property type="evidence" value="ECO:0007669"/>
    <property type="project" value="InterPro"/>
</dbReference>
<evidence type="ECO:0000313" key="2">
    <source>
        <dbReference type="Proteomes" id="UP000295632"/>
    </source>
</evidence>
<dbReference type="GO" id="GO:0070573">
    <property type="term" value="F:metallodipeptidase activity"/>
    <property type="evidence" value="ECO:0007669"/>
    <property type="project" value="InterPro"/>
</dbReference>
<accession>A0A4V3D5E2</accession>
<protein>
    <submittedName>
        <fullName evidence="1">Membrane dipeptidase</fullName>
    </submittedName>
</protein>
<comment type="caution">
    <text evidence="1">The sequence shown here is derived from an EMBL/GenBank/DDBJ whole genome shotgun (WGS) entry which is preliminary data.</text>
</comment>
<reference evidence="1 2" key="1">
    <citation type="submission" date="2019-03" db="EMBL/GenBank/DDBJ databases">
        <title>Genomic Encyclopedia of Type Strains, Phase IV (KMG-IV): sequencing the most valuable type-strain genomes for metagenomic binning, comparative biology and taxonomic classification.</title>
        <authorList>
            <person name="Goeker M."/>
        </authorList>
    </citation>
    <scope>NUCLEOTIDE SEQUENCE [LARGE SCALE GENOMIC DNA]</scope>
    <source>
        <strain evidence="1 2">DSM 28697</strain>
    </source>
</reference>
<dbReference type="RefSeq" id="WP_133580395.1">
    <property type="nucleotide sequence ID" value="NZ_SNYJ01000007.1"/>
</dbReference>
<dbReference type="Proteomes" id="UP000295632">
    <property type="component" value="Unassembled WGS sequence"/>
</dbReference>
<dbReference type="PANTHER" id="PTHR10443">
    <property type="entry name" value="MICROSOMAL DIPEPTIDASE"/>
    <property type="match status" value="1"/>
</dbReference>
<dbReference type="InterPro" id="IPR032466">
    <property type="entry name" value="Metal_Hydrolase"/>
</dbReference>
<dbReference type="AlphaFoldDB" id="A0A4V3D5E2"/>
<dbReference type="Pfam" id="PF01244">
    <property type="entry name" value="Peptidase_M19"/>
    <property type="match status" value="1"/>
</dbReference>
<keyword evidence="2" id="KW-1185">Reference proteome</keyword>
<proteinExistence type="predicted"/>
<dbReference type="PANTHER" id="PTHR10443:SF12">
    <property type="entry name" value="DIPEPTIDASE"/>
    <property type="match status" value="1"/>
</dbReference>
<gene>
    <name evidence="1" type="ORF">EV213_10784</name>
</gene>
<dbReference type="Gene3D" id="3.20.20.140">
    <property type="entry name" value="Metal-dependent hydrolases"/>
    <property type="match status" value="1"/>
</dbReference>
<dbReference type="PROSITE" id="PS51365">
    <property type="entry name" value="RENAL_DIPEPTIDASE_2"/>
    <property type="match status" value="1"/>
</dbReference>
<sequence>MGFYDFHCDVLYKLWMNPTLSFANSEALDIHLGRLTRQGAEVQTFALFVAEEVADIQQFDVVLEMINLYNEQVLAQPQIKPILTKADVENLTPPNIGAFLTLEGCDAIGKSLDRLKILLHLGVRSVGLTWNDANAVADGVGEPRGAGLSLFGKDVVRTLNEHNCWTDVSHLSIAGFWDVIDLADVVWASHSNARAIADHPRNLNDDQIKALFARKGLMGVTFVPDFIRVDQPARAEDLLTHIDHLLALGGEDFVIIGSDFDGIDEKTIGLETYDSMQSFKDLLASRYDKEIVDKLTRENARRFMLEHLPS</sequence>
<dbReference type="InterPro" id="IPR008257">
    <property type="entry name" value="Pept_M19"/>
</dbReference>
<dbReference type="OrthoDB" id="9804920at2"/>
<name>A0A4V3D5E2_9BACI</name>